<evidence type="ECO:0000259" key="1">
    <source>
        <dbReference type="Pfam" id="PF22041"/>
    </source>
</evidence>
<dbReference type="AlphaFoldDB" id="A0AAN7YDV3"/>
<dbReference type="InterPro" id="IPR036282">
    <property type="entry name" value="Glutathione-S-Trfase_C_sf"/>
</dbReference>
<dbReference type="EMBL" id="JAVRRJ010000008">
    <property type="protein sequence ID" value="KAK5082164.1"/>
    <property type="molecule type" value="Genomic_DNA"/>
</dbReference>
<comment type="caution">
    <text evidence="2">The sequence shown here is derived from an EMBL/GenBank/DDBJ whole genome shotgun (WGS) entry which is preliminary data.</text>
</comment>
<dbReference type="Pfam" id="PF22041">
    <property type="entry name" value="GST_C_7"/>
    <property type="match status" value="1"/>
</dbReference>
<dbReference type="InterPro" id="IPR054416">
    <property type="entry name" value="GST_UstS-like_C"/>
</dbReference>
<sequence length="176" mass="20167">MADYTSPTVKFPDGTFVMDSRVIAAEVDKRYPQPSLQIDSPVLSKLETILLKLMPTLAPFYIPNVPKRLLNEASHPHWYKTREARFEREKGGQQIWDAAKPYLDEITAMLKENNGGPYFMGDSVSYVDFVWGGFLLFVQRIGTDFWEKLLQTIGDDADVHSKLVLALDPWSLRNDR</sequence>
<dbReference type="Proteomes" id="UP001309876">
    <property type="component" value="Unassembled WGS sequence"/>
</dbReference>
<organism evidence="2 3">
    <name type="scientific">Lithohypha guttulata</name>
    <dbReference type="NCBI Taxonomy" id="1690604"/>
    <lineage>
        <taxon>Eukaryota</taxon>
        <taxon>Fungi</taxon>
        <taxon>Dikarya</taxon>
        <taxon>Ascomycota</taxon>
        <taxon>Pezizomycotina</taxon>
        <taxon>Eurotiomycetes</taxon>
        <taxon>Chaetothyriomycetidae</taxon>
        <taxon>Chaetothyriales</taxon>
        <taxon>Trichomeriaceae</taxon>
        <taxon>Lithohypha</taxon>
    </lineage>
</organism>
<protein>
    <recommendedName>
        <fullName evidence="1">Glutathione S-transferase UstS-like C-terminal domain-containing protein</fullName>
    </recommendedName>
</protein>
<dbReference type="Gene3D" id="1.20.1050.10">
    <property type="match status" value="1"/>
</dbReference>
<name>A0AAN7YDV3_9EURO</name>
<feature type="domain" description="Glutathione S-transferase UstS-like C-terminal" evidence="1">
    <location>
        <begin position="52"/>
        <end position="152"/>
    </location>
</feature>
<reference evidence="2 3" key="1">
    <citation type="submission" date="2023-08" db="EMBL/GenBank/DDBJ databases">
        <title>Black Yeasts Isolated from many extreme environments.</title>
        <authorList>
            <person name="Coleine C."/>
            <person name="Stajich J.E."/>
            <person name="Selbmann L."/>
        </authorList>
    </citation>
    <scope>NUCLEOTIDE SEQUENCE [LARGE SCALE GENOMIC DNA]</scope>
    <source>
        <strain evidence="2 3">CCFEE 5910</strain>
    </source>
</reference>
<gene>
    <name evidence="2" type="ORF">LTR05_007307</name>
</gene>
<accession>A0AAN7YDV3</accession>
<evidence type="ECO:0000313" key="2">
    <source>
        <dbReference type="EMBL" id="KAK5082164.1"/>
    </source>
</evidence>
<keyword evidence="3" id="KW-1185">Reference proteome</keyword>
<evidence type="ECO:0000313" key="3">
    <source>
        <dbReference type="Proteomes" id="UP001309876"/>
    </source>
</evidence>
<dbReference type="SUPFAM" id="SSF47616">
    <property type="entry name" value="GST C-terminal domain-like"/>
    <property type="match status" value="1"/>
</dbReference>
<proteinExistence type="predicted"/>